<name>A0ACC2SIK9_9FUNG</name>
<gene>
    <name evidence="1" type="ORF">DSO57_1014011</name>
</gene>
<sequence length="151" mass="17248">MARAVRSRFSPTPAQILNHLSRAFLSAAFYVLLSYQSLNEESFSVAQISFLWRWLYQLIALNTFAVSIILSDREMLYKLGSPPWLSLLFHRQAQRWLGLVFSQCWLMITLDMLSLNRTHQVQLALTNNRIPFSAFLLSLATATSCFVSAAV</sequence>
<organism evidence="1 2">
    <name type="scientific">Entomophthora muscae</name>
    <dbReference type="NCBI Taxonomy" id="34485"/>
    <lineage>
        <taxon>Eukaryota</taxon>
        <taxon>Fungi</taxon>
        <taxon>Fungi incertae sedis</taxon>
        <taxon>Zoopagomycota</taxon>
        <taxon>Entomophthoromycotina</taxon>
        <taxon>Entomophthoromycetes</taxon>
        <taxon>Entomophthorales</taxon>
        <taxon>Entomophthoraceae</taxon>
        <taxon>Entomophthora</taxon>
    </lineage>
</organism>
<proteinExistence type="predicted"/>
<dbReference type="EMBL" id="QTSX02005023">
    <property type="protein sequence ID" value="KAJ9062127.1"/>
    <property type="molecule type" value="Genomic_DNA"/>
</dbReference>
<comment type="caution">
    <text evidence="1">The sequence shown here is derived from an EMBL/GenBank/DDBJ whole genome shotgun (WGS) entry which is preliminary data.</text>
</comment>
<evidence type="ECO:0000313" key="1">
    <source>
        <dbReference type="EMBL" id="KAJ9062127.1"/>
    </source>
</evidence>
<accession>A0ACC2SIK9</accession>
<evidence type="ECO:0000313" key="2">
    <source>
        <dbReference type="Proteomes" id="UP001165960"/>
    </source>
</evidence>
<protein>
    <submittedName>
        <fullName evidence="1">Uncharacterized protein</fullName>
    </submittedName>
</protein>
<keyword evidence="2" id="KW-1185">Reference proteome</keyword>
<reference evidence="1" key="1">
    <citation type="submission" date="2022-04" db="EMBL/GenBank/DDBJ databases">
        <title>Genome of the entomopathogenic fungus Entomophthora muscae.</title>
        <authorList>
            <person name="Elya C."/>
            <person name="Lovett B.R."/>
            <person name="Lee E."/>
            <person name="Macias A.M."/>
            <person name="Hajek A.E."/>
            <person name="De Bivort B.L."/>
            <person name="Kasson M.T."/>
            <person name="De Fine Licht H.H."/>
            <person name="Stajich J.E."/>
        </authorList>
    </citation>
    <scope>NUCLEOTIDE SEQUENCE</scope>
    <source>
        <strain evidence="1">Berkeley</strain>
    </source>
</reference>
<dbReference type="Proteomes" id="UP001165960">
    <property type="component" value="Unassembled WGS sequence"/>
</dbReference>